<dbReference type="Proteomes" id="UP001612741">
    <property type="component" value="Unassembled WGS sequence"/>
</dbReference>
<dbReference type="Gene3D" id="1.10.443.10">
    <property type="entry name" value="Intergrase catalytic core"/>
    <property type="match status" value="1"/>
</dbReference>
<dbReference type="PANTHER" id="PTHR30349">
    <property type="entry name" value="PHAGE INTEGRASE-RELATED"/>
    <property type="match status" value="1"/>
</dbReference>
<evidence type="ECO:0000313" key="9">
    <source>
        <dbReference type="Proteomes" id="UP001612741"/>
    </source>
</evidence>
<keyword evidence="2" id="KW-0229">DNA integration</keyword>
<dbReference type="Gene3D" id="1.10.150.130">
    <property type="match status" value="1"/>
</dbReference>
<dbReference type="InterPro" id="IPR011010">
    <property type="entry name" value="DNA_brk_join_enz"/>
</dbReference>
<comment type="caution">
    <text evidence="8">The sequence shown here is derived from an EMBL/GenBank/DDBJ whole genome shotgun (WGS) entry which is preliminary data.</text>
</comment>
<dbReference type="InterPro" id="IPR050090">
    <property type="entry name" value="Tyrosine_recombinase_XerCD"/>
</dbReference>
<dbReference type="CDD" id="cd01189">
    <property type="entry name" value="INT_ICEBs1_C_like"/>
    <property type="match status" value="1"/>
</dbReference>
<proteinExistence type="inferred from homology"/>
<gene>
    <name evidence="8" type="ORF">ACIBG2_04735</name>
</gene>
<evidence type="ECO:0000256" key="1">
    <source>
        <dbReference type="ARBA" id="ARBA00008857"/>
    </source>
</evidence>
<sequence>MARVRDLWFKTVTRTDGVQRREQTGRHGNGKRWLAVWIGPDGKEKTKAFLKKSDAEKYAIKMDADQLTGTYIDPKRGQVKLREYAEEHWVPAMVHLRPNSMETYQSHLKNHVLPAFGDRRIGSLTRPDMKSFVALLTKTLAPSTVETVFAVIRALMHAAVDDGVIPANPCLRVPLPRVGARVVEPLPTATVLALADAITPRYRLAVWFGFGLGLRQGEALGVTEARVEFLKRRVRIEQQAQKGALVELKTKASQRVLPIDDGVLAEITKHMQRYPRGPEGVIIANRIRKIPRRSSFGDCWRAAVSAVGLPEGTRFHDLRHYYASTLIAANLNPKSIQRRLGHATISETFDTYGHLFPDDEDLGRGAIDAKIKKDLAEQKRNKKEA</sequence>
<evidence type="ECO:0000259" key="7">
    <source>
        <dbReference type="PROSITE" id="PS51900"/>
    </source>
</evidence>
<dbReference type="PROSITE" id="PS51898">
    <property type="entry name" value="TYR_RECOMBINASE"/>
    <property type="match status" value="1"/>
</dbReference>
<dbReference type="InterPro" id="IPR013762">
    <property type="entry name" value="Integrase-like_cat_sf"/>
</dbReference>
<dbReference type="EMBL" id="JBITGY010000001">
    <property type="protein sequence ID" value="MFI6496664.1"/>
    <property type="molecule type" value="Genomic_DNA"/>
</dbReference>
<keyword evidence="4" id="KW-0233">DNA recombination</keyword>
<evidence type="ECO:0000313" key="8">
    <source>
        <dbReference type="EMBL" id="MFI6496664.1"/>
    </source>
</evidence>
<name>A0ABW7YMT6_9ACTN</name>
<dbReference type="RefSeq" id="WP_397078912.1">
    <property type="nucleotide sequence ID" value="NZ_JBITGY010000001.1"/>
</dbReference>
<dbReference type="InterPro" id="IPR044068">
    <property type="entry name" value="CB"/>
</dbReference>
<evidence type="ECO:0000256" key="2">
    <source>
        <dbReference type="ARBA" id="ARBA00022908"/>
    </source>
</evidence>
<dbReference type="InterPro" id="IPR004107">
    <property type="entry name" value="Integrase_SAM-like_N"/>
</dbReference>
<keyword evidence="9" id="KW-1185">Reference proteome</keyword>
<feature type="domain" description="Tyr recombinase" evidence="6">
    <location>
        <begin position="181"/>
        <end position="367"/>
    </location>
</feature>
<keyword evidence="3 5" id="KW-0238">DNA-binding</keyword>
<dbReference type="PROSITE" id="PS51900">
    <property type="entry name" value="CB"/>
    <property type="match status" value="1"/>
</dbReference>
<accession>A0ABW7YMT6</accession>
<protein>
    <submittedName>
        <fullName evidence="8">Tyrosine-type recombinase/integrase</fullName>
    </submittedName>
</protein>
<evidence type="ECO:0000259" key="6">
    <source>
        <dbReference type="PROSITE" id="PS51898"/>
    </source>
</evidence>
<evidence type="ECO:0000256" key="5">
    <source>
        <dbReference type="PROSITE-ProRule" id="PRU01248"/>
    </source>
</evidence>
<evidence type="ECO:0000256" key="3">
    <source>
        <dbReference type="ARBA" id="ARBA00023125"/>
    </source>
</evidence>
<feature type="domain" description="Core-binding (CB)" evidence="7">
    <location>
        <begin position="79"/>
        <end position="160"/>
    </location>
</feature>
<dbReference type="InterPro" id="IPR010998">
    <property type="entry name" value="Integrase_recombinase_N"/>
</dbReference>
<dbReference type="Pfam" id="PF14659">
    <property type="entry name" value="Phage_int_SAM_3"/>
    <property type="match status" value="1"/>
</dbReference>
<evidence type="ECO:0000256" key="4">
    <source>
        <dbReference type="ARBA" id="ARBA00023172"/>
    </source>
</evidence>
<dbReference type="SUPFAM" id="SSF56349">
    <property type="entry name" value="DNA breaking-rejoining enzymes"/>
    <property type="match status" value="1"/>
</dbReference>
<comment type="similarity">
    <text evidence="1">Belongs to the 'phage' integrase family.</text>
</comment>
<dbReference type="PANTHER" id="PTHR30349:SF64">
    <property type="entry name" value="PROPHAGE INTEGRASE INTD-RELATED"/>
    <property type="match status" value="1"/>
</dbReference>
<organism evidence="8 9">
    <name type="scientific">Nonomuraea typhae</name>
    <dbReference type="NCBI Taxonomy" id="2603600"/>
    <lineage>
        <taxon>Bacteria</taxon>
        <taxon>Bacillati</taxon>
        <taxon>Actinomycetota</taxon>
        <taxon>Actinomycetes</taxon>
        <taxon>Streptosporangiales</taxon>
        <taxon>Streptosporangiaceae</taxon>
        <taxon>Nonomuraea</taxon>
    </lineage>
</organism>
<dbReference type="Pfam" id="PF00589">
    <property type="entry name" value="Phage_integrase"/>
    <property type="match status" value="1"/>
</dbReference>
<reference evidence="8 9" key="1">
    <citation type="submission" date="2024-10" db="EMBL/GenBank/DDBJ databases">
        <title>The Natural Products Discovery Center: Release of the First 8490 Sequenced Strains for Exploring Actinobacteria Biosynthetic Diversity.</title>
        <authorList>
            <person name="Kalkreuter E."/>
            <person name="Kautsar S.A."/>
            <person name="Yang D."/>
            <person name="Bader C.D."/>
            <person name="Teijaro C.N."/>
            <person name="Fluegel L."/>
            <person name="Davis C.M."/>
            <person name="Simpson J.R."/>
            <person name="Lauterbach L."/>
            <person name="Steele A.D."/>
            <person name="Gui C."/>
            <person name="Meng S."/>
            <person name="Li G."/>
            <person name="Viehrig K."/>
            <person name="Ye F."/>
            <person name="Su P."/>
            <person name="Kiefer A.F."/>
            <person name="Nichols A."/>
            <person name="Cepeda A.J."/>
            <person name="Yan W."/>
            <person name="Fan B."/>
            <person name="Jiang Y."/>
            <person name="Adhikari A."/>
            <person name="Zheng C.-J."/>
            <person name="Schuster L."/>
            <person name="Cowan T.M."/>
            <person name="Smanski M.J."/>
            <person name="Chevrette M.G."/>
            <person name="De Carvalho L.P.S."/>
            <person name="Shen B."/>
        </authorList>
    </citation>
    <scope>NUCLEOTIDE SEQUENCE [LARGE SCALE GENOMIC DNA]</scope>
    <source>
        <strain evidence="8 9">NPDC050545</strain>
    </source>
</reference>
<dbReference type="InterPro" id="IPR002104">
    <property type="entry name" value="Integrase_catalytic"/>
</dbReference>